<evidence type="ECO:0000259" key="14">
    <source>
        <dbReference type="SMART" id="SM00484"/>
    </source>
</evidence>
<dbReference type="GO" id="GO:0016788">
    <property type="term" value="F:hydrolase activity, acting on ester bonds"/>
    <property type="evidence" value="ECO:0007669"/>
    <property type="project" value="InterPro"/>
</dbReference>
<comment type="subcellular location">
    <subcellularLocation>
        <location evidence="2">Nucleus</location>
    </subcellularLocation>
</comment>
<dbReference type="InterPro" id="IPR006086">
    <property type="entry name" value="XPG-I_dom"/>
</dbReference>
<dbReference type="SUPFAM" id="SSF88723">
    <property type="entry name" value="PIN domain-like"/>
    <property type="match status" value="1"/>
</dbReference>
<dbReference type="InterPro" id="IPR006084">
    <property type="entry name" value="XPG/Rad2"/>
</dbReference>
<dbReference type="Proteomes" id="UP000634136">
    <property type="component" value="Unassembled WGS sequence"/>
</dbReference>
<feature type="coiled-coil region" evidence="12">
    <location>
        <begin position="929"/>
        <end position="963"/>
    </location>
</feature>
<keyword evidence="9" id="KW-0460">Magnesium</keyword>
<dbReference type="PROSITE" id="PS00841">
    <property type="entry name" value="XPG_1"/>
    <property type="match status" value="1"/>
</dbReference>
<feature type="compositionally biased region" description="Basic and acidic residues" evidence="13">
    <location>
        <begin position="378"/>
        <end position="392"/>
    </location>
</feature>
<evidence type="ECO:0000256" key="12">
    <source>
        <dbReference type="SAM" id="Coils"/>
    </source>
</evidence>
<gene>
    <name evidence="16" type="ORF">G2W53_025073</name>
</gene>
<dbReference type="Gene3D" id="1.10.150.20">
    <property type="entry name" value="5' to 3' exonuclease, C-terminal subdomain"/>
    <property type="match status" value="1"/>
</dbReference>
<keyword evidence="8" id="KW-0378">Hydrolase</keyword>
<feature type="compositionally biased region" description="Basic and acidic residues" evidence="13">
    <location>
        <begin position="879"/>
        <end position="901"/>
    </location>
</feature>
<comment type="cofactor">
    <cofactor evidence="1">
        <name>Mg(2+)</name>
        <dbReference type="ChEBI" id="CHEBI:18420"/>
    </cofactor>
</comment>
<name>A0A834WG40_9FABA</name>
<evidence type="ECO:0000256" key="4">
    <source>
        <dbReference type="ARBA" id="ARBA00022722"/>
    </source>
</evidence>
<accession>A0A834WG40</accession>
<evidence type="ECO:0000256" key="13">
    <source>
        <dbReference type="SAM" id="MobiDB-lite"/>
    </source>
</evidence>
<keyword evidence="4" id="KW-0540">Nuclease</keyword>
<dbReference type="FunFam" id="1.10.150.20:FF:000050">
    <property type="entry name" value="DNA repair protein UVH3"/>
    <property type="match status" value="1"/>
</dbReference>
<dbReference type="PROSITE" id="PS00842">
    <property type="entry name" value="XPG_2"/>
    <property type="match status" value="1"/>
</dbReference>
<feature type="region of interest" description="Disordered" evidence="13">
    <location>
        <begin position="130"/>
        <end position="154"/>
    </location>
</feature>
<dbReference type="GO" id="GO:0004520">
    <property type="term" value="F:DNA endonuclease activity"/>
    <property type="evidence" value="ECO:0007669"/>
    <property type="project" value="TreeGrafter"/>
</dbReference>
<dbReference type="SMART" id="SM00485">
    <property type="entry name" value="XPGN"/>
    <property type="match status" value="1"/>
</dbReference>
<dbReference type="CDD" id="cd09904">
    <property type="entry name" value="H3TH_XPG"/>
    <property type="match status" value="1"/>
</dbReference>
<evidence type="ECO:0000256" key="11">
    <source>
        <dbReference type="ARBA" id="ARBA00023242"/>
    </source>
</evidence>
<feature type="compositionally biased region" description="Polar residues" evidence="13">
    <location>
        <begin position="393"/>
        <end position="404"/>
    </location>
</feature>
<evidence type="ECO:0000256" key="9">
    <source>
        <dbReference type="ARBA" id="ARBA00022842"/>
    </source>
</evidence>
<feature type="region of interest" description="Disordered" evidence="13">
    <location>
        <begin position="835"/>
        <end position="857"/>
    </location>
</feature>
<dbReference type="CDD" id="cd09868">
    <property type="entry name" value="PIN_XPG_RAD2"/>
    <property type="match status" value="2"/>
</dbReference>
<dbReference type="InterPro" id="IPR029060">
    <property type="entry name" value="PIN-like_dom_sf"/>
</dbReference>
<keyword evidence="6" id="KW-0255">Endonuclease</keyword>
<protein>
    <submittedName>
        <fullName evidence="16">DNA repair protein UVH3 isoform X1</fullName>
    </submittedName>
</protein>
<dbReference type="Pfam" id="PF00867">
    <property type="entry name" value="XPG_I"/>
    <property type="match status" value="1"/>
</dbReference>
<dbReference type="FunFam" id="3.40.50.1010:FF:000031">
    <property type="entry name" value="DNA repair protein UVH3"/>
    <property type="match status" value="1"/>
</dbReference>
<feature type="compositionally biased region" description="Basic and acidic residues" evidence="13">
    <location>
        <begin position="130"/>
        <end position="145"/>
    </location>
</feature>
<feature type="domain" description="XPG-I" evidence="14">
    <location>
        <begin position="973"/>
        <end position="1042"/>
    </location>
</feature>
<dbReference type="PRINTS" id="PR00853">
    <property type="entry name" value="XPGRADSUPER"/>
</dbReference>
<dbReference type="GO" id="GO:0003697">
    <property type="term" value="F:single-stranded DNA binding"/>
    <property type="evidence" value="ECO:0007669"/>
    <property type="project" value="InterPro"/>
</dbReference>
<evidence type="ECO:0000256" key="10">
    <source>
        <dbReference type="ARBA" id="ARBA00023204"/>
    </source>
</evidence>
<evidence type="ECO:0000256" key="8">
    <source>
        <dbReference type="ARBA" id="ARBA00022801"/>
    </source>
</evidence>
<evidence type="ECO:0000256" key="3">
    <source>
        <dbReference type="ARBA" id="ARBA00005283"/>
    </source>
</evidence>
<evidence type="ECO:0000313" key="17">
    <source>
        <dbReference type="Proteomes" id="UP000634136"/>
    </source>
</evidence>
<proteinExistence type="inferred from homology"/>
<dbReference type="SMART" id="SM00279">
    <property type="entry name" value="HhH2"/>
    <property type="match status" value="1"/>
</dbReference>
<feature type="compositionally biased region" description="Basic and acidic residues" evidence="13">
    <location>
        <begin position="1532"/>
        <end position="1542"/>
    </location>
</feature>
<keyword evidence="10" id="KW-0234">DNA repair</keyword>
<evidence type="ECO:0000256" key="1">
    <source>
        <dbReference type="ARBA" id="ARBA00001946"/>
    </source>
</evidence>
<dbReference type="SUPFAM" id="SSF47807">
    <property type="entry name" value="5' to 3' exonuclease, C-terminal subdomain"/>
    <property type="match status" value="1"/>
</dbReference>
<dbReference type="EMBL" id="JAAIUW010000008">
    <property type="protein sequence ID" value="KAF7819618.1"/>
    <property type="molecule type" value="Genomic_DNA"/>
</dbReference>
<dbReference type="PANTHER" id="PTHR16171">
    <property type="entry name" value="DNA REPAIR PROTEIN COMPLEMENTING XP-G CELLS-RELATED"/>
    <property type="match status" value="1"/>
</dbReference>
<dbReference type="InterPro" id="IPR008918">
    <property type="entry name" value="HhH2"/>
</dbReference>
<feature type="domain" description="XPG N-terminal" evidence="15">
    <location>
        <begin position="1"/>
        <end position="98"/>
    </location>
</feature>
<comment type="similarity">
    <text evidence="3">Belongs to the XPG/RAD2 endonuclease family. XPG subfamily.</text>
</comment>
<comment type="caution">
    <text evidence="16">The sequence shown here is derived from an EMBL/GenBank/DDBJ whole genome shotgun (WGS) entry which is preliminary data.</text>
</comment>
<dbReference type="PRINTS" id="PR00066">
    <property type="entry name" value="XRODRMPGMNTG"/>
</dbReference>
<feature type="region of interest" description="Disordered" evidence="13">
    <location>
        <begin position="1262"/>
        <end position="1414"/>
    </location>
</feature>
<evidence type="ECO:0000256" key="2">
    <source>
        <dbReference type="ARBA" id="ARBA00004123"/>
    </source>
</evidence>
<keyword evidence="12" id="KW-0175">Coiled coil</keyword>
<evidence type="ECO:0000256" key="7">
    <source>
        <dbReference type="ARBA" id="ARBA00022763"/>
    </source>
</evidence>
<feature type="compositionally biased region" description="Basic and acidic residues" evidence="13">
    <location>
        <begin position="1563"/>
        <end position="1578"/>
    </location>
</feature>
<dbReference type="Gene3D" id="3.40.50.1010">
    <property type="entry name" value="5'-nuclease"/>
    <property type="match status" value="2"/>
</dbReference>
<keyword evidence="17" id="KW-1185">Reference proteome</keyword>
<dbReference type="InterPro" id="IPR036279">
    <property type="entry name" value="5-3_exonuclease_C_sf"/>
</dbReference>
<organism evidence="16 17">
    <name type="scientific">Senna tora</name>
    <dbReference type="NCBI Taxonomy" id="362788"/>
    <lineage>
        <taxon>Eukaryota</taxon>
        <taxon>Viridiplantae</taxon>
        <taxon>Streptophyta</taxon>
        <taxon>Embryophyta</taxon>
        <taxon>Tracheophyta</taxon>
        <taxon>Spermatophyta</taxon>
        <taxon>Magnoliopsida</taxon>
        <taxon>eudicotyledons</taxon>
        <taxon>Gunneridae</taxon>
        <taxon>Pentapetalae</taxon>
        <taxon>rosids</taxon>
        <taxon>fabids</taxon>
        <taxon>Fabales</taxon>
        <taxon>Fabaceae</taxon>
        <taxon>Caesalpinioideae</taxon>
        <taxon>Cassia clade</taxon>
        <taxon>Senna</taxon>
    </lineage>
</organism>
<feature type="compositionally biased region" description="Low complexity" evidence="13">
    <location>
        <begin position="405"/>
        <end position="417"/>
    </location>
</feature>
<dbReference type="PANTHER" id="PTHR16171:SF7">
    <property type="entry name" value="DNA REPAIR PROTEIN RAD2"/>
    <property type="match status" value="1"/>
</dbReference>
<dbReference type="InterPro" id="IPR019974">
    <property type="entry name" value="XPG_CS"/>
</dbReference>
<evidence type="ECO:0000256" key="5">
    <source>
        <dbReference type="ARBA" id="ARBA00022723"/>
    </source>
</evidence>
<reference evidence="16" key="1">
    <citation type="submission" date="2020-09" db="EMBL/GenBank/DDBJ databases">
        <title>Genome-Enabled Discovery of Anthraquinone Biosynthesis in Senna tora.</title>
        <authorList>
            <person name="Kang S.-H."/>
            <person name="Pandey R.P."/>
            <person name="Lee C.-M."/>
            <person name="Sim J.-S."/>
            <person name="Jeong J.-T."/>
            <person name="Choi B.-S."/>
            <person name="Jung M."/>
            <person name="Ginzburg D."/>
            <person name="Zhao K."/>
            <person name="Won S.Y."/>
            <person name="Oh T.-J."/>
            <person name="Yu Y."/>
            <person name="Kim N.-H."/>
            <person name="Lee O.R."/>
            <person name="Lee T.-H."/>
            <person name="Bashyal P."/>
            <person name="Kim T.-S."/>
            <person name="Lee W.-H."/>
            <person name="Kawkins C."/>
            <person name="Kim C.-K."/>
            <person name="Kim J.S."/>
            <person name="Ahn B.O."/>
            <person name="Rhee S.Y."/>
            <person name="Sohng J.K."/>
        </authorList>
    </citation>
    <scope>NUCLEOTIDE SEQUENCE</scope>
    <source>
        <tissue evidence="16">Leaf</tissue>
    </source>
</reference>
<keyword evidence="5" id="KW-0479">Metal-binding</keyword>
<evidence type="ECO:0000256" key="6">
    <source>
        <dbReference type="ARBA" id="ARBA00022759"/>
    </source>
</evidence>
<dbReference type="OrthoDB" id="31113at2759"/>
<feature type="region of interest" description="Disordered" evidence="13">
    <location>
        <begin position="471"/>
        <end position="501"/>
    </location>
</feature>
<dbReference type="SMART" id="SM00484">
    <property type="entry name" value="XPGI"/>
    <property type="match status" value="1"/>
</dbReference>
<evidence type="ECO:0000259" key="15">
    <source>
        <dbReference type="SMART" id="SM00485"/>
    </source>
</evidence>
<feature type="region of interest" description="Disordered" evidence="13">
    <location>
        <begin position="378"/>
        <end position="431"/>
    </location>
</feature>
<feature type="compositionally biased region" description="Polar residues" evidence="13">
    <location>
        <begin position="845"/>
        <end position="854"/>
    </location>
</feature>
<dbReference type="Pfam" id="PF00752">
    <property type="entry name" value="XPG_N"/>
    <property type="match status" value="1"/>
</dbReference>
<feature type="region of interest" description="Disordered" evidence="13">
    <location>
        <begin position="1527"/>
        <end position="1617"/>
    </location>
</feature>
<dbReference type="FunFam" id="3.40.50.1010:FF:000029">
    <property type="entry name" value="DNA repair protein UVH3"/>
    <property type="match status" value="1"/>
</dbReference>
<dbReference type="GO" id="GO:0005634">
    <property type="term" value="C:nucleus"/>
    <property type="evidence" value="ECO:0007669"/>
    <property type="project" value="UniProtKB-SubCell"/>
</dbReference>
<dbReference type="InterPro" id="IPR006085">
    <property type="entry name" value="XPG_DNA_repair_N"/>
</dbReference>
<keyword evidence="11" id="KW-0539">Nucleus</keyword>
<evidence type="ECO:0000313" key="16">
    <source>
        <dbReference type="EMBL" id="KAF7819618.1"/>
    </source>
</evidence>
<feature type="compositionally biased region" description="Basic and acidic residues" evidence="13">
    <location>
        <begin position="1381"/>
        <end position="1404"/>
    </location>
</feature>
<dbReference type="GO" id="GO:0046872">
    <property type="term" value="F:metal ion binding"/>
    <property type="evidence" value="ECO:0007669"/>
    <property type="project" value="UniProtKB-KW"/>
</dbReference>
<feature type="region of interest" description="Disordered" evidence="13">
    <location>
        <begin position="870"/>
        <end position="901"/>
    </location>
</feature>
<sequence length="1617" mass="180299">MGVKGLWELLAPVGRRVSVETLAGKKLAIDASIWMVQFMKAMRDEKGEMIRNAHLIGFFRRICKLLFLRTKPVFVFDGGTPALKRRTVIARRRQRENAQAKVRKTAEKLLLNHLKTLKLKELANDIKNQRLKQNSDAKGKKKSDQVDSVGGDLGRNNLKELDKVSRAKFAAEEDKNLSQSMVSTSYHQEELDAMGKGKGILLHEIDSVGCSSVSDDVISRKHDQDKVDEMLAASIVAEENEKLVNDASTSVRAFISEEDDDIYDEDEEMIVPEMHGKVDPAVLASLPPSMQLDLLVQMRERLIAENRQKYQKVKKDPAKFSELQIQAYLKTVAFRREIDQVQKTAAGGGVGGVQTSRIASEANREYIFSTSFTGDKQELTSTRLEKNKDTQKKTPGNHPSQGFLNNTVTTNDSNTSSGLVNNEPGGASDEGIQTYLDERGHFRVSRLRAMGMRMTRDIQRNLDLMKEIEQERTDANKGANDKTVLNEEKSSASKNSSNPLIGIHQKINVDSAGQNSRNEHSVLAGDAPIEISFLDDGENKCLDSDDDLFASLVEGNTGAISFADNFSLKEQVSNSNSDYCDWEEEVIEGKSNVFSVDVKVEKKPSAANDNYSDESDVEWEEGDCDGAKRTSFSAAEPGKIASRGRLEEEADLQEAIRRSLGIIGDPETNSRSPIYEHSNDKEFKSDFALNQKDNLVDSGVKDIYDNTGVLNGDNRMVESTLQREDDNEQSESCYKIIDDKLDNTARNNLQTSQAPGEHSSSSVVFDSEKMGTFIKKPCTMNVESHSEDLLSNGNEITKNEGHMAADKFMGTFNEDVKGSTNCKKSFTIDSLGASEEEKKCYSNEAEPSSNSSKMSKPVAPFVELSLEGFTEDMDTQPELPREDNQGSFEERKSNLGKDAENCGSFEEMKSNLDRDARTAQGHLSADTVEVNLEEEIRILGQEYTNLEHEQRRLERNMESVNSELFTECQELLQMFGLPYIIAPMEAEAQCAYLELAKLVDGVVTDDSDVLLFGARSVYKNIFDDRKYVETYFMEDIEKEIGLTREKLIRMALLLGSDYTEGVSGIGIVNAIEVVNAFPEEDGLLKFRQWVESPDPTIFGKFDTKSGSNTRKRGSKIEENIHGRDCNKKETMVDQNISGTQEQKESDYIQEMRQIFIDKHRNVSKNWHIPSSFPSETVVSAYSCPQVDNSTDSFTWGKPDHLVLRKLCWEKFGWTSQKADELLLPVLKEYNKNETQLRLEAFYTFNERFAKIRSKRIKKAVKGITGNQPSEMMDGPAEDLSKSRKNGSGSPVELGVNGSESDTLKGKGTDESLANMKPLNLKQSKKRKKSENTVGKTQSRKKGNLKDTASGPGLSEVDVQTGEEPSDGKGRGVGARRGKVKGSHDFDSHETTSGDHYSYDHEHKAHGMKSKGPQQVRRSIVPLKLVKASPLRNSAYNIFVSNKTALNEERIDERLPGVHAACVDAATGVSRNNESMINLNPKDLSRSHLESGGGFCADEDETSNPGDYNYDSSVNADYLKVEGGFCVDEDERNSDNNENHDDATVIVEDTADLTHPSDRGTATHKVELNNDHVNTRDNDDQSQSDMGVWIPENAHGSTENSMPAFNAMPFLRKKRRKS</sequence>
<keyword evidence="7" id="KW-0227">DNA damage</keyword>
<dbReference type="GO" id="GO:0006289">
    <property type="term" value="P:nucleotide-excision repair"/>
    <property type="evidence" value="ECO:0007669"/>
    <property type="project" value="InterPro"/>
</dbReference>
<dbReference type="InterPro" id="IPR001044">
    <property type="entry name" value="XPG/Rad2_eukaryotes"/>
</dbReference>